<dbReference type="Pfam" id="PF02518">
    <property type="entry name" value="HATPase_c"/>
    <property type="match status" value="1"/>
</dbReference>
<comment type="subcellular location">
    <subcellularLocation>
        <location evidence="2">Cell membrane</location>
    </subcellularLocation>
</comment>
<proteinExistence type="predicted"/>
<dbReference type="GO" id="GO:0016301">
    <property type="term" value="F:kinase activity"/>
    <property type="evidence" value="ECO:0007669"/>
    <property type="project" value="UniProtKB-KW"/>
</dbReference>
<evidence type="ECO:0000256" key="7">
    <source>
        <dbReference type="ARBA" id="ARBA00022777"/>
    </source>
</evidence>
<dbReference type="PANTHER" id="PTHR45436:SF5">
    <property type="entry name" value="SENSOR HISTIDINE KINASE TRCS"/>
    <property type="match status" value="1"/>
</dbReference>
<dbReference type="Gene3D" id="1.10.287.130">
    <property type="match status" value="1"/>
</dbReference>
<gene>
    <name evidence="13" type="ORF">GCM10009691_34630</name>
</gene>
<dbReference type="PROSITE" id="PS50109">
    <property type="entry name" value="HIS_KIN"/>
    <property type="match status" value="1"/>
</dbReference>
<evidence type="ECO:0000256" key="9">
    <source>
        <dbReference type="ARBA" id="ARBA00023012"/>
    </source>
</evidence>
<dbReference type="SMART" id="SM00304">
    <property type="entry name" value="HAMP"/>
    <property type="match status" value="1"/>
</dbReference>
<evidence type="ECO:0000256" key="1">
    <source>
        <dbReference type="ARBA" id="ARBA00000085"/>
    </source>
</evidence>
<dbReference type="Gene3D" id="6.10.340.10">
    <property type="match status" value="1"/>
</dbReference>
<accession>A0ABN2CH53</accession>
<dbReference type="EMBL" id="BAAALY010000016">
    <property type="protein sequence ID" value="GAA1557569.1"/>
    <property type="molecule type" value="Genomic_DNA"/>
</dbReference>
<keyword evidence="9" id="KW-0902">Two-component regulatory system</keyword>
<evidence type="ECO:0000256" key="5">
    <source>
        <dbReference type="ARBA" id="ARBA00022679"/>
    </source>
</evidence>
<dbReference type="Proteomes" id="UP001501791">
    <property type="component" value="Unassembled WGS sequence"/>
</dbReference>
<evidence type="ECO:0000256" key="10">
    <source>
        <dbReference type="SAM" id="Phobius"/>
    </source>
</evidence>
<dbReference type="SUPFAM" id="SSF47384">
    <property type="entry name" value="Homodimeric domain of signal transducing histidine kinase"/>
    <property type="match status" value="1"/>
</dbReference>
<evidence type="ECO:0000256" key="8">
    <source>
        <dbReference type="ARBA" id="ARBA00022989"/>
    </source>
</evidence>
<reference evidence="13 14" key="1">
    <citation type="journal article" date="2019" name="Int. J. Syst. Evol. Microbiol.">
        <title>The Global Catalogue of Microorganisms (GCM) 10K type strain sequencing project: providing services to taxonomists for standard genome sequencing and annotation.</title>
        <authorList>
            <consortium name="The Broad Institute Genomics Platform"/>
            <consortium name="The Broad Institute Genome Sequencing Center for Infectious Disease"/>
            <person name="Wu L."/>
            <person name="Ma J."/>
        </authorList>
    </citation>
    <scope>NUCLEOTIDE SEQUENCE [LARGE SCALE GENOMIC DNA]</scope>
    <source>
        <strain evidence="13 14">JCM 13319</strain>
    </source>
</reference>
<sequence length="402" mass="42428">MTGTTRRWGFRARLTALIAGVFVLGGAVLLTVQYVLVQQLLASGIRTITGCADGESSDVEIGSEIPGSVVGVVCGGDTIDGVSVIEVSIQQTSYLSNEVLSGLLLWSIVVLVLFAGLAVLAAWWLSKRSLGRIARITDATREITRDDLHRRLDLPGPADEVKELGDTIDGMLDRLDDAFTRQERFAAAASHELRTPLTTTRAALEIPLEQGRFPAEVEPEVRRALAANERSEQLIAALLTLARAGHAPVEPGAVDLVSLVRDALDQHRAEADEHGIAVVLEGSHALVTADETLAGIAVGNLIENAIRHNRDGGTVRITVAEGEHGAELVIENDGRELTAEEAGHLTEPFHRGDQTRLSGPGAGLGLTLADATARSLGGSIALSPRDGGGLTARLTFSASQTP</sequence>
<feature type="transmembrane region" description="Helical" evidence="10">
    <location>
        <begin position="12"/>
        <end position="36"/>
    </location>
</feature>
<keyword evidence="5" id="KW-0808">Transferase</keyword>
<dbReference type="CDD" id="cd00082">
    <property type="entry name" value="HisKA"/>
    <property type="match status" value="1"/>
</dbReference>
<dbReference type="PROSITE" id="PS50885">
    <property type="entry name" value="HAMP"/>
    <property type="match status" value="1"/>
</dbReference>
<dbReference type="InterPro" id="IPR036097">
    <property type="entry name" value="HisK_dim/P_sf"/>
</dbReference>
<dbReference type="InterPro" id="IPR003660">
    <property type="entry name" value="HAMP_dom"/>
</dbReference>
<feature type="domain" description="HAMP" evidence="12">
    <location>
        <begin position="127"/>
        <end position="180"/>
    </location>
</feature>
<comment type="caution">
    <text evidence="13">The sequence shown here is derived from an EMBL/GenBank/DDBJ whole genome shotgun (WGS) entry which is preliminary data.</text>
</comment>
<dbReference type="RefSeq" id="WP_346036993.1">
    <property type="nucleotide sequence ID" value="NZ_BAAALY010000016.1"/>
</dbReference>
<feature type="domain" description="Histidine kinase" evidence="11">
    <location>
        <begin position="188"/>
        <end position="400"/>
    </location>
</feature>
<dbReference type="CDD" id="cd00075">
    <property type="entry name" value="HATPase"/>
    <property type="match status" value="1"/>
</dbReference>
<dbReference type="PANTHER" id="PTHR45436">
    <property type="entry name" value="SENSOR HISTIDINE KINASE YKOH"/>
    <property type="match status" value="1"/>
</dbReference>
<keyword evidence="14" id="KW-1185">Reference proteome</keyword>
<evidence type="ECO:0000259" key="11">
    <source>
        <dbReference type="PROSITE" id="PS50109"/>
    </source>
</evidence>
<dbReference type="SMART" id="SM00388">
    <property type="entry name" value="HisKA"/>
    <property type="match status" value="1"/>
</dbReference>
<dbReference type="Pfam" id="PF00512">
    <property type="entry name" value="HisKA"/>
    <property type="match status" value="1"/>
</dbReference>
<dbReference type="InterPro" id="IPR003661">
    <property type="entry name" value="HisK_dim/P_dom"/>
</dbReference>
<dbReference type="SUPFAM" id="SSF55874">
    <property type="entry name" value="ATPase domain of HSP90 chaperone/DNA topoisomerase II/histidine kinase"/>
    <property type="match status" value="1"/>
</dbReference>
<dbReference type="InterPro" id="IPR050428">
    <property type="entry name" value="TCS_sensor_his_kinase"/>
</dbReference>
<evidence type="ECO:0000313" key="14">
    <source>
        <dbReference type="Proteomes" id="UP001501791"/>
    </source>
</evidence>
<dbReference type="CDD" id="cd06225">
    <property type="entry name" value="HAMP"/>
    <property type="match status" value="1"/>
</dbReference>
<dbReference type="EC" id="2.7.13.3" evidence="3"/>
<organism evidence="13 14">
    <name type="scientific">Brevibacterium picturae</name>
    <dbReference type="NCBI Taxonomy" id="260553"/>
    <lineage>
        <taxon>Bacteria</taxon>
        <taxon>Bacillati</taxon>
        <taxon>Actinomycetota</taxon>
        <taxon>Actinomycetes</taxon>
        <taxon>Micrococcales</taxon>
        <taxon>Brevibacteriaceae</taxon>
        <taxon>Brevibacterium</taxon>
    </lineage>
</organism>
<dbReference type="InterPro" id="IPR005467">
    <property type="entry name" value="His_kinase_dom"/>
</dbReference>
<evidence type="ECO:0000256" key="3">
    <source>
        <dbReference type="ARBA" id="ARBA00012438"/>
    </source>
</evidence>
<dbReference type="InterPro" id="IPR003594">
    <property type="entry name" value="HATPase_dom"/>
</dbReference>
<evidence type="ECO:0000256" key="6">
    <source>
        <dbReference type="ARBA" id="ARBA00022692"/>
    </source>
</evidence>
<keyword evidence="10" id="KW-0472">Membrane</keyword>
<keyword evidence="8 10" id="KW-1133">Transmembrane helix</keyword>
<keyword evidence="4" id="KW-0597">Phosphoprotein</keyword>
<feature type="transmembrane region" description="Helical" evidence="10">
    <location>
        <begin position="103"/>
        <end position="125"/>
    </location>
</feature>
<dbReference type="Pfam" id="PF00672">
    <property type="entry name" value="HAMP"/>
    <property type="match status" value="1"/>
</dbReference>
<keyword evidence="7 13" id="KW-0418">Kinase</keyword>
<protein>
    <recommendedName>
        <fullName evidence="3">histidine kinase</fullName>
        <ecNumber evidence="3">2.7.13.3</ecNumber>
    </recommendedName>
</protein>
<keyword evidence="6 10" id="KW-0812">Transmembrane</keyword>
<evidence type="ECO:0000256" key="4">
    <source>
        <dbReference type="ARBA" id="ARBA00022553"/>
    </source>
</evidence>
<comment type="catalytic activity">
    <reaction evidence="1">
        <text>ATP + protein L-histidine = ADP + protein N-phospho-L-histidine.</text>
        <dbReference type="EC" id="2.7.13.3"/>
    </reaction>
</comment>
<evidence type="ECO:0000313" key="13">
    <source>
        <dbReference type="EMBL" id="GAA1557569.1"/>
    </source>
</evidence>
<name>A0ABN2CH53_9MICO</name>
<dbReference type="Gene3D" id="3.30.565.10">
    <property type="entry name" value="Histidine kinase-like ATPase, C-terminal domain"/>
    <property type="match status" value="1"/>
</dbReference>
<dbReference type="SMART" id="SM00387">
    <property type="entry name" value="HATPase_c"/>
    <property type="match status" value="1"/>
</dbReference>
<evidence type="ECO:0000256" key="2">
    <source>
        <dbReference type="ARBA" id="ARBA00004236"/>
    </source>
</evidence>
<dbReference type="SUPFAM" id="SSF158472">
    <property type="entry name" value="HAMP domain-like"/>
    <property type="match status" value="1"/>
</dbReference>
<evidence type="ECO:0000259" key="12">
    <source>
        <dbReference type="PROSITE" id="PS50885"/>
    </source>
</evidence>
<dbReference type="InterPro" id="IPR036890">
    <property type="entry name" value="HATPase_C_sf"/>
</dbReference>